<dbReference type="Proteomes" id="UP000887579">
    <property type="component" value="Unplaced"/>
</dbReference>
<name>A0AC34GS33_9BILA</name>
<sequence length="1066" mass="116799">MSTSSMMSMSLYATYGRKPPRPPPRPPPHFSLPFPPLQVPVFIYDSNPSIPPKELKPISLISVPYRGAPKYNTRRRLTNPILRRRSLSQSSICSAQSERYQTPQNLLLRQQQHAQQHHPQMGLASPSPSCLTMCPSNSGSTGEYGTLRRYAPDAVPSAPRAGFEPNVPRILVIPRGPKGFGFILRGAKHVDSEVEFEPTPLCPALQFFEGVDMSGMAMKAGLRPGDFLLEINGVDVRCASHEQVVHLIHQSDDTITLKVITIDNSPLNNSGAGGGHYGVGMNGTIQSRRNHSVPRNILPPMPPQRHPSTSLSFARGGPVQQAMGFSMDDSSSTSSNNNYFLDPINQRFSTTSSTSKSMETLNPSESLILLPSSSNNSSSSNNEIRCASVKSRPTASRRISAAELEHLMVRQGTSSTSSQFQPIPYNNNIHDQDVNGPKKYTSVADMKRRKQRGMPSPSLQSNNNNINGTSQGQMHGLPRTPDSASSNGNNHYYATQQMKSSFSNSSPDLVHQQHHSRKPSIDSQMTDYSKPQRILRPKTPPPPPPPMPHQNLQHHQQQIHQTQHHQQQHQEIYGSVRETVVVENTYGQATTPAPPVQENSIAAVRAAPPPPPPPPPPPNFLKSSTPLKIESNKPAPKTTSEIPNGNGAITAEALTSVRLKPVQSSDNNNNNNNNITSKLANPGPKKSLDFDADLRNALAKRRSKVGVEEPEHGNSSSNNSKSSGTIVKDTKITTETTVVGRYGGLSLRESVRENVQVPVIGVTGGGGKPPQHSPPNFANKKDSGYTSSRTSLEPSECGDETLTAINESSNPSSNSSTTTIRIPDQPSDHHHRVTLISQQLEDTYGTPQQQQQQQRKQQALKGGNNHDNISISSTISNFSNHSSMIRNTDTLSSSYVAVTTDIEQQIIYKNGHPQFGSRPLYLEPTTRTPPVDYEDPDSGTGDSDHDDRSAASSSGTATLSSTTTATTTTTNNSNEDDVIHFSSTTTTTTTATIDFRGKELKHWSIQDVIEWLQHLELNEYQNAFINRNIRGCDLINFDRTKYTQLGVTRIAHRQCMEQSLRNFISG</sequence>
<proteinExistence type="predicted"/>
<accession>A0AC34GS33</accession>
<evidence type="ECO:0000313" key="2">
    <source>
        <dbReference type="WBParaSite" id="ES5_v2.g7570.t1"/>
    </source>
</evidence>
<dbReference type="WBParaSite" id="ES5_v2.g7570.t1">
    <property type="protein sequence ID" value="ES5_v2.g7570.t1"/>
    <property type="gene ID" value="ES5_v2.g7570"/>
</dbReference>
<evidence type="ECO:0000313" key="1">
    <source>
        <dbReference type="Proteomes" id="UP000887579"/>
    </source>
</evidence>
<protein>
    <submittedName>
        <fullName evidence="2">Uncharacterized protein</fullName>
    </submittedName>
</protein>
<reference evidence="2" key="1">
    <citation type="submission" date="2022-11" db="UniProtKB">
        <authorList>
            <consortium name="WormBaseParasite"/>
        </authorList>
    </citation>
    <scope>IDENTIFICATION</scope>
</reference>
<organism evidence="1 2">
    <name type="scientific">Panagrolaimus sp. ES5</name>
    <dbReference type="NCBI Taxonomy" id="591445"/>
    <lineage>
        <taxon>Eukaryota</taxon>
        <taxon>Metazoa</taxon>
        <taxon>Ecdysozoa</taxon>
        <taxon>Nematoda</taxon>
        <taxon>Chromadorea</taxon>
        <taxon>Rhabditida</taxon>
        <taxon>Tylenchina</taxon>
        <taxon>Panagrolaimomorpha</taxon>
        <taxon>Panagrolaimoidea</taxon>
        <taxon>Panagrolaimidae</taxon>
        <taxon>Panagrolaimus</taxon>
    </lineage>
</organism>